<dbReference type="GO" id="GO:0030170">
    <property type="term" value="F:pyridoxal phosphate binding"/>
    <property type="evidence" value="ECO:0007669"/>
    <property type="project" value="InterPro"/>
</dbReference>
<dbReference type="PRINTS" id="PR00035">
    <property type="entry name" value="HTHGNTR"/>
</dbReference>
<accession>A0A495QLB2</accession>
<dbReference type="InterPro" id="IPR015421">
    <property type="entry name" value="PyrdxlP-dep_Trfase_major"/>
</dbReference>
<protein>
    <submittedName>
        <fullName evidence="7">GntR family transcriptional regulator</fullName>
    </submittedName>
</protein>
<dbReference type="InterPro" id="IPR036390">
    <property type="entry name" value="WH_DNA-bd_sf"/>
</dbReference>
<dbReference type="PANTHER" id="PTHR46577">
    <property type="entry name" value="HTH-TYPE TRANSCRIPTIONAL REGULATORY PROTEIN GABR"/>
    <property type="match status" value="1"/>
</dbReference>
<dbReference type="CDD" id="cd07377">
    <property type="entry name" value="WHTH_GntR"/>
    <property type="match status" value="1"/>
</dbReference>
<dbReference type="GO" id="GO:0003677">
    <property type="term" value="F:DNA binding"/>
    <property type="evidence" value="ECO:0007669"/>
    <property type="project" value="UniProtKB-KW"/>
</dbReference>
<dbReference type="RefSeq" id="WP_121435817.1">
    <property type="nucleotide sequence ID" value="NZ_RBWU01000004.1"/>
</dbReference>
<dbReference type="GO" id="GO:0003700">
    <property type="term" value="F:DNA-binding transcription factor activity"/>
    <property type="evidence" value="ECO:0007669"/>
    <property type="project" value="InterPro"/>
</dbReference>
<keyword evidence="3" id="KW-0805">Transcription regulation</keyword>
<dbReference type="InterPro" id="IPR036388">
    <property type="entry name" value="WH-like_DNA-bd_sf"/>
</dbReference>
<dbReference type="SMART" id="SM00345">
    <property type="entry name" value="HTH_GNTR"/>
    <property type="match status" value="1"/>
</dbReference>
<keyword evidence="5" id="KW-0804">Transcription</keyword>
<comment type="similarity">
    <text evidence="1">In the C-terminal section; belongs to the class-I pyridoxal-phosphate-dependent aminotransferase family.</text>
</comment>
<dbReference type="Pfam" id="PF00392">
    <property type="entry name" value="GntR"/>
    <property type="match status" value="1"/>
</dbReference>
<evidence type="ECO:0000256" key="2">
    <source>
        <dbReference type="ARBA" id="ARBA00022898"/>
    </source>
</evidence>
<dbReference type="InterPro" id="IPR000524">
    <property type="entry name" value="Tscrpt_reg_HTH_GntR"/>
</dbReference>
<evidence type="ECO:0000256" key="4">
    <source>
        <dbReference type="ARBA" id="ARBA00023125"/>
    </source>
</evidence>
<keyword evidence="2" id="KW-0663">Pyridoxal phosphate</keyword>
<dbReference type="PANTHER" id="PTHR46577:SF1">
    <property type="entry name" value="HTH-TYPE TRANSCRIPTIONAL REGULATORY PROTEIN GABR"/>
    <property type="match status" value="1"/>
</dbReference>
<name>A0A495QLB2_9ACTN</name>
<dbReference type="SUPFAM" id="SSF53383">
    <property type="entry name" value="PLP-dependent transferases"/>
    <property type="match status" value="1"/>
</dbReference>
<proteinExistence type="inferred from homology"/>
<gene>
    <name evidence="7" type="ORF">BZB76_3968</name>
</gene>
<evidence type="ECO:0000256" key="5">
    <source>
        <dbReference type="ARBA" id="ARBA00023163"/>
    </source>
</evidence>
<dbReference type="OrthoDB" id="5415143at2"/>
<evidence type="ECO:0000259" key="6">
    <source>
        <dbReference type="PROSITE" id="PS50949"/>
    </source>
</evidence>
<comment type="caution">
    <text evidence="7">The sequence shown here is derived from an EMBL/GenBank/DDBJ whole genome shotgun (WGS) entry which is preliminary data.</text>
</comment>
<dbReference type="InterPro" id="IPR004839">
    <property type="entry name" value="Aminotransferase_I/II_large"/>
</dbReference>
<sequence length="459" mass="49363">MPKSWSGSGIDLHLDLDTSGGRRAGLERALRAAIRTGRLAPGDPVPSTRVLAAQLHLSRGTVTAAYDQLTAEGYLTTVPGSATRVAEITPTPTNAAGARRAAEPVHDLLPGSPDLGAFPARAWLRSTRRVLNAAPPEAYALGDPRGRPELREALAAYLGRARGVHADPARIVVTSGYAQSLGLLAEVLCDTGTTTIAMEEPGHPFHRKIVRHRGLEVVPLPVDDLGARPEPGPAGAAVLTPAHQYPYGATLHPDRRHAFTSWARATGATIVEDDYDGEFRYDRHPVGALQGMAPAHVVYAGTASKTLAPALRLAWLVLPAHLVEPVTEAKRLADAHTQSLGQLVLADLLDTHAYDRHVRASRLRYRRRRDLLRETLHDRAPHVHVQGIAAGLHALVLLPDNGPTEPEIMARATELDLALMPLHSHWQNPSDRPQGFVLGYSTPVGSAYPTALDILCRAL</sequence>
<dbReference type="Gene3D" id="1.10.10.10">
    <property type="entry name" value="Winged helix-like DNA-binding domain superfamily/Winged helix DNA-binding domain"/>
    <property type="match status" value="1"/>
</dbReference>
<dbReference type="Pfam" id="PF00155">
    <property type="entry name" value="Aminotran_1_2"/>
    <property type="match status" value="1"/>
</dbReference>
<reference evidence="7 8" key="1">
    <citation type="submission" date="2018-10" db="EMBL/GenBank/DDBJ databases">
        <title>Genomic Encyclopedia of Archaeal and Bacterial Type Strains, Phase II (KMG-II): from individual species to whole genera.</title>
        <authorList>
            <person name="Goeker M."/>
        </authorList>
    </citation>
    <scope>NUCLEOTIDE SEQUENCE [LARGE SCALE GENOMIC DNA]</scope>
    <source>
        <strain evidence="7 8">DSM 43383</strain>
    </source>
</reference>
<dbReference type="EMBL" id="RBWU01000004">
    <property type="protein sequence ID" value="RKS73278.1"/>
    <property type="molecule type" value="Genomic_DNA"/>
</dbReference>
<dbReference type="InterPro" id="IPR051446">
    <property type="entry name" value="HTH_trans_reg/aminotransferase"/>
</dbReference>
<dbReference type="CDD" id="cd00609">
    <property type="entry name" value="AAT_like"/>
    <property type="match status" value="1"/>
</dbReference>
<evidence type="ECO:0000256" key="1">
    <source>
        <dbReference type="ARBA" id="ARBA00005384"/>
    </source>
</evidence>
<evidence type="ECO:0000313" key="8">
    <source>
        <dbReference type="Proteomes" id="UP000274601"/>
    </source>
</evidence>
<dbReference type="Gene3D" id="3.40.640.10">
    <property type="entry name" value="Type I PLP-dependent aspartate aminotransferase-like (Major domain)"/>
    <property type="match status" value="1"/>
</dbReference>
<evidence type="ECO:0000313" key="7">
    <source>
        <dbReference type="EMBL" id="RKS73278.1"/>
    </source>
</evidence>
<keyword evidence="4" id="KW-0238">DNA-binding</keyword>
<dbReference type="InterPro" id="IPR015424">
    <property type="entry name" value="PyrdxlP-dep_Trfase"/>
</dbReference>
<feature type="domain" description="HTH gntR-type" evidence="6">
    <location>
        <begin position="20"/>
        <end position="88"/>
    </location>
</feature>
<dbReference type="Proteomes" id="UP000274601">
    <property type="component" value="Unassembled WGS sequence"/>
</dbReference>
<dbReference type="PROSITE" id="PS50949">
    <property type="entry name" value="HTH_GNTR"/>
    <property type="match status" value="1"/>
</dbReference>
<evidence type="ECO:0000256" key="3">
    <source>
        <dbReference type="ARBA" id="ARBA00023015"/>
    </source>
</evidence>
<organism evidence="7 8">
    <name type="scientific">Actinomadura pelletieri DSM 43383</name>
    <dbReference type="NCBI Taxonomy" id="1120940"/>
    <lineage>
        <taxon>Bacteria</taxon>
        <taxon>Bacillati</taxon>
        <taxon>Actinomycetota</taxon>
        <taxon>Actinomycetes</taxon>
        <taxon>Streptosporangiales</taxon>
        <taxon>Thermomonosporaceae</taxon>
        <taxon>Actinomadura</taxon>
    </lineage>
</organism>
<dbReference type="SUPFAM" id="SSF46785">
    <property type="entry name" value="Winged helix' DNA-binding domain"/>
    <property type="match status" value="1"/>
</dbReference>
<dbReference type="AlphaFoldDB" id="A0A495QLB2"/>
<keyword evidence="8" id="KW-1185">Reference proteome</keyword>